<dbReference type="AlphaFoldDB" id="A6WZ10"/>
<dbReference type="InterPro" id="IPR006521">
    <property type="entry name" value="Tail_protein_I"/>
</dbReference>
<accession>A6WZ10</accession>
<dbReference type="Pfam" id="PF09684">
    <property type="entry name" value="Tail_P2_I"/>
    <property type="match status" value="1"/>
</dbReference>
<evidence type="ECO:0000313" key="2">
    <source>
        <dbReference type="Proteomes" id="UP000002301"/>
    </source>
</evidence>
<sequence length="268" mass="29766">MADRKALLPSNATALEIALSEAADRTPELSPGIVSLRGFKFDPNDKVIPYLVSEYGLAEIAGYLPNLRDVLREGIQWQRLIGTPAAIHKALQWISHDGDIEEFPAKAQKWWWFQVHLPFEVRDANVVLPITQLVKASKPLRSEFARVTAGWDVRAFRLNTHRLNGSAGLNNWSGKRLEPGGPVASLRVNRKVTLDVPPGGVVVHDTQHILMVRTVEAKVPVNQPSARFAATAAVRVDYQNRATVKFQNAPFVHQPFGSPVPRVQTRIS</sequence>
<proteinExistence type="predicted"/>
<dbReference type="PATRIC" id="fig|439375.7.peg.1567"/>
<name>A6WZ10_BRUA4</name>
<evidence type="ECO:0000313" key="1">
    <source>
        <dbReference type="EMBL" id="ABS14214.1"/>
    </source>
</evidence>
<organism evidence="1 2">
    <name type="scientific">Brucella anthropi (strain ATCC 49188 / DSM 6882 / CCUG 24695 / JCM 21032 / LMG 3331 / NBRC 15819 / NCTC 12168 / Alc 37)</name>
    <name type="common">Ochrobactrum anthropi</name>
    <dbReference type="NCBI Taxonomy" id="439375"/>
    <lineage>
        <taxon>Bacteria</taxon>
        <taxon>Pseudomonadati</taxon>
        <taxon>Pseudomonadota</taxon>
        <taxon>Alphaproteobacteria</taxon>
        <taxon>Hyphomicrobiales</taxon>
        <taxon>Brucellaceae</taxon>
        <taxon>Brucella/Ochrobactrum group</taxon>
        <taxon>Brucella</taxon>
    </lineage>
</organism>
<keyword evidence="2" id="KW-1185">Reference proteome</keyword>
<dbReference type="KEGG" id="oan:Oant_1497"/>
<dbReference type="eggNOG" id="COG4385">
    <property type="taxonomic scope" value="Bacteria"/>
</dbReference>
<protein>
    <recommendedName>
        <fullName evidence="3">Phage tail protein</fullName>
    </recommendedName>
</protein>
<dbReference type="Proteomes" id="UP000002301">
    <property type="component" value="Chromosome 1"/>
</dbReference>
<dbReference type="STRING" id="439375.Oant_1497"/>
<gene>
    <name evidence="1" type="ordered locus">Oant_1497</name>
</gene>
<dbReference type="RefSeq" id="WP_012091552.1">
    <property type="nucleotide sequence ID" value="NC_009667.1"/>
</dbReference>
<evidence type="ECO:0008006" key="3">
    <source>
        <dbReference type="Google" id="ProtNLM"/>
    </source>
</evidence>
<dbReference type="HOGENOM" id="CLU_1033788_0_0_5"/>
<reference evidence="1 2" key="1">
    <citation type="journal article" date="2011" name="J. Bacteriol.">
        <title>Genome of Ochrobactrum anthropi ATCC 49188 T, a versatile opportunistic pathogen and symbiont of several eukaryotic hosts.</title>
        <authorList>
            <person name="Chain P.S."/>
            <person name="Lang D.M."/>
            <person name="Comerci D.J."/>
            <person name="Malfatti S.A."/>
            <person name="Vergez L.M."/>
            <person name="Shin M."/>
            <person name="Ugalde R.A."/>
            <person name="Garcia E."/>
            <person name="Tolmasky M.E."/>
        </authorList>
    </citation>
    <scope>NUCLEOTIDE SEQUENCE [LARGE SCALE GENOMIC DNA]</scope>
    <source>
        <strain evidence="2">ATCC 49188 / DSM 6882 / CCUG 24695 / JCM 21032 / LMG 3331 / NBRC 15819 / NCTC 12168 / Alc 37</strain>
    </source>
</reference>
<dbReference type="EMBL" id="CP000758">
    <property type="protein sequence ID" value="ABS14214.1"/>
    <property type="molecule type" value="Genomic_DNA"/>
</dbReference>